<reference evidence="2 3" key="1">
    <citation type="journal article" date="2013" name="Mar. Genomics">
        <title>Expression of sulfatases in Rhodopirellula baltica and the diversity of sulfatases in the genus Rhodopirellula.</title>
        <authorList>
            <person name="Wegner C.E."/>
            <person name="Richter-Heitmann T."/>
            <person name="Klindworth A."/>
            <person name="Klockow C."/>
            <person name="Richter M."/>
            <person name="Achstetter T."/>
            <person name="Glockner F.O."/>
            <person name="Harder J."/>
        </authorList>
    </citation>
    <scope>NUCLEOTIDE SEQUENCE [LARGE SCALE GENOMIC DNA]</scope>
    <source>
        <strain evidence="2 3">SM41</strain>
    </source>
</reference>
<feature type="region of interest" description="Disordered" evidence="1">
    <location>
        <begin position="26"/>
        <end position="46"/>
    </location>
</feature>
<dbReference type="PATRIC" id="fig|1263870.3.peg.5898"/>
<evidence type="ECO:0000313" key="3">
    <source>
        <dbReference type="Proteomes" id="UP000011885"/>
    </source>
</evidence>
<gene>
    <name evidence="2" type="ORF">RSSM_05571</name>
</gene>
<dbReference type="AlphaFoldDB" id="M5U552"/>
<keyword evidence="3" id="KW-1185">Reference proteome</keyword>
<evidence type="ECO:0000313" key="2">
    <source>
        <dbReference type="EMBL" id="EMI52986.1"/>
    </source>
</evidence>
<dbReference type="EMBL" id="ANOH01000393">
    <property type="protein sequence ID" value="EMI52986.1"/>
    <property type="molecule type" value="Genomic_DNA"/>
</dbReference>
<sequence>MREVTKILDEYHQKLINETLPAYSEKMRRRRSVRPERFPTPPRTIRPTRSQLIEPVAKVAKTFGV</sequence>
<protein>
    <submittedName>
        <fullName evidence="2">Uncharacterized protein</fullName>
    </submittedName>
</protein>
<accession>M5U552</accession>
<name>M5U552_9BACT</name>
<proteinExistence type="predicted"/>
<comment type="caution">
    <text evidence="2">The sequence shown here is derived from an EMBL/GenBank/DDBJ whole genome shotgun (WGS) entry which is preliminary data.</text>
</comment>
<organism evidence="2 3">
    <name type="scientific">Rhodopirellula sallentina SM41</name>
    <dbReference type="NCBI Taxonomy" id="1263870"/>
    <lineage>
        <taxon>Bacteria</taxon>
        <taxon>Pseudomonadati</taxon>
        <taxon>Planctomycetota</taxon>
        <taxon>Planctomycetia</taxon>
        <taxon>Pirellulales</taxon>
        <taxon>Pirellulaceae</taxon>
        <taxon>Rhodopirellula</taxon>
    </lineage>
</organism>
<dbReference type="Proteomes" id="UP000011885">
    <property type="component" value="Unassembled WGS sequence"/>
</dbReference>
<evidence type="ECO:0000256" key="1">
    <source>
        <dbReference type="SAM" id="MobiDB-lite"/>
    </source>
</evidence>